<evidence type="ECO:0000313" key="2">
    <source>
        <dbReference type="EMBL" id="WFD40772.1"/>
    </source>
</evidence>
<feature type="compositionally biased region" description="Basic and acidic residues" evidence="1">
    <location>
        <begin position="20"/>
        <end position="35"/>
    </location>
</feature>
<dbReference type="GeneID" id="85227412"/>
<keyword evidence="3" id="KW-1185">Reference proteome</keyword>
<feature type="compositionally biased region" description="Pro residues" evidence="1">
    <location>
        <begin position="197"/>
        <end position="208"/>
    </location>
</feature>
<dbReference type="EMBL" id="CP119964">
    <property type="protein sequence ID" value="WFD40772.1"/>
    <property type="molecule type" value="Genomic_DNA"/>
</dbReference>
<sequence>MSQSCQNAFILQSLGLDGVQDAHDTQRETQDRDTLTQRPPPEIPEALTAPEFDELKLLSNRWNHKVPEQYDENGNETYEWGWYQSVQRLWSRWQDIFERFSDAHLTDDTEIYLGRAKVPGDVPRYVPREQESMDEEELHRFAMEQALADTSGAPLSQQELETKMADIKEFLRLESTRRAMHGDENELEDVVDLGEPEQPPKPPPPPRTPISTEAHADIGVELDIYRSVKREAVEQLLRSDTLGNSALPYDIPGLQTMLAA</sequence>
<feature type="region of interest" description="Disordered" evidence="1">
    <location>
        <begin position="20"/>
        <end position="45"/>
    </location>
</feature>
<dbReference type="RefSeq" id="XP_060123669.1">
    <property type="nucleotide sequence ID" value="XM_060267686.1"/>
</dbReference>
<accession>A0AAF0F560</accession>
<protein>
    <submittedName>
        <fullName evidence="2">Uncharacterized protein</fullName>
    </submittedName>
</protein>
<organism evidence="2 3">
    <name type="scientific">Malassezia japonica</name>
    <dbReference type="NCBI Taxonomy" id="223818"/>
    <lineage>
        <taxon>Eukaryota</taxon>
        <taxon>Fungi</taxon>
        <taxon>Dikarya</taxon>
        <taxon>Basidiomycota</taxon>
        <taxon>Ustilaginomycotina</taxon>
        <taxon>Malasseziomycetes</taxon>
        <taxon>Malasseziales</taxon>
        <taxon>Malasseziaceae</taxon>
        <taxon>Malassezia</taxon>
    </lineage>
</organism>
<reference evidence="2" key="1">
    <citation type="submission" date="2023-03" db="EMBL/GenBank/DDBJ databases">
        <title>Mating type loci evolution in Malassezia.</title>
        <authorList>
            <person name="Coelho M.A."/>
        </authorList>
    </citation>
    <scope>NUCLEOTIDE SEQUENCE</scope>
    <source>
        <strain evidence="2">CBS 9431</strain>
    </source>
</reference>
<evidence type="ECO:0000256" key="1">
    <source>
        <dbReference type="SAM" id="MobiDB-lite"/>
    </source>
</evidence>
<gene>
    <name evidence="2" type="ORF">MJAP1_003761</name>
</gene>
<dbReference type="AlphaFoldDB" id="A0AAF0F560"/>
<evidence type="ECO:0000313" key="3">
    <source>
        <dbReference type="Proteomes" id="UP001217754"/>
    </source>
</evidence>
<dbReference type="Proteomes" id="UP001217754">
    <property type="component" value="Chromosome 7"/>
</dbReference>
<name>A0AAF0F560_9BASI</name>
<feature type="region of interest" description="Disordered" evidence="1">
    <location>
        <begin position="193"/>
        <end position="215"/>
    </location>
</feature>
<proteinExistence type="predicted"/>